<evidence type="ECO:0000313" key="3">
    <source>
        <dbReference type="Proteomes" id="UP000503462"/>
    </source>
</evidence>
<dbReference type="AlphaFoldDB" id="A0A6H0XIP5"/>
<dbReference type="EMBL" id="CP051139">
    <property type="protein sequence ID" value="QIW94583.1"/>
    <property type="molecule type" value="Genomic_DNA"/>
</dbReference>
<dbReference type="Proteomes" id="UP000503462">
    <property type="component" value="Chromosome 1"/>
</dbReference>
<reference evidence="2 3" key="1">
    <citation type="journal article" date="2016" name="Sci. Rep.">
        <title>Peltaster fructicola genome reveals evolution from an invasive phytopathogen to an ectophytic parasite.</title>
        <authorList>
            <person name="Xu C."/>
            <person name="Chen H."/>
            <person name="Gleason M.L."/>
            <person name="Xu J.R."/>
            <person name="Liu H."/>
            <person name="Zhang R."/>
            <person name="Sun G."/>
        </authorList>
    </citation>
    <scope>NUCLEOTIDE SEQUENCE [LARGE SCALE GENOMIC DNA]</scope>
    <source>
        <strain evidence="2 3">LNHT1506</strain>
    </source>
</reference>
<proteinExistence type="predicted"/>
<accession>A0A6H0XIP5</accession>
<feature type="region of interest" description="Disordered" evidence="1">
    <location>
        <begin position="82"/>
        <end position="108"/>
    </location>
</feature>
<dbReference type="OrthoDB" id="4356994at2759"/>
<protein>
    <submittedName>
        <fullName evidence="2">Uncharacterized protein</fullName>
    </submittedName>
</protein>
<gene>
    <name evidence="2" type="ORF">AMS68_000101</name>
</gene>
<sequence length="390" mass="42299">MLGGRVIFAGARSGDAGGCDRCHSLGTACKYPPSVEESRAREESEELVSSRTRRHSGDSGFDEIATQNTSLYETTRSRLDSIDGTLSLDTGPSNGNDDDGIHASDNPRNGEEQILTDCCADIDYILDAGTHASNALHDPDLTTEASPQGVYEGRVARVGIADADSHLPRGFVAPPCFTADTDYTPWTDLSWATDTSYDAEGGELSAEPLEPPATSRFGNDVHYMLHDATFDACECLRTAAHVLHELSTHASLAGSPSKPSLDRHLEIFDSSTRRLHSIPHCTACRTRSENMMVNAMALQQLCIVCEQMSKVAESDSGNSTCSIDIRIGQFQVPVGSERAKIYATIVLSQLNIMKNLVKDFKMVSACMPTPFALLQSIENKIQKLCTIHHT</sequence>
<feature type="region of interest" description="Disordered" evidence="1">
    <location>
        <begin position="36"/>
        <end position="69"/>
    </location>
</feature>
<evidence type="ECO:0000256" key="1">
    <source>
        <dbReference type="SAM" id="MobiDB-lite"/>
    </source>
</evidence>
<organism evidence="2 3">
    <name type="scientific">Peltaster fructicola</name>
    <dbReference type="NCBI Taxonomy" id="286661"/>
    <lineage>
        <taxon>Eukaryota</taxon>
        <taxon>Fungi</taxon>
        <taxon>Dikarya</taxon>
        <taxon>Ascomycota</taxon>
        <taxon>Pezizomycotina</taxon>
        <taxon>Dothideomycetes</taxon>
        <taxon>Dothideomycetes incertae sedis</taxon>
        <taxon>Peltaster</taxon>
    </lineage>
</organism>
<keyword evidence="3" id="KW-1185">Reference proteome</keyword>
<name>A0A6H0XIP5_9PEZI</name>
<evidence type="ECO:0000313" key="2">
    <source>
        <dbReference type="EMBL" id="QIW94583.1"/>
    </source>
</evidence>